<organism evidence="6 7">
    <name type="scientific">Pseudidiomarina salinarum</name>
    <dbReference type="NCBI Taxonomy" id="435908"/>
    <lineage>
        <taxon>Bacteria</taxon>
        <taxon>Pseudomonadati</taxon>
        <taxon>Pseudomonadota</taxon>
        <taxon>Gammaproteobacteria</taxon>
        <taxon>Alteromonadales</taxon>
        <taxon>Idiomarinaceae</taxon>
        <taxon>Pseudidiomarina</taxon>
    </lineage>
</organism>
<evidence type="ECO:0000256" key="4">
    <source>
        <dbReference type="RuleBase" id="RU003345"/>
    </source>
</evidence>
<dbReference type="GO" id="GO:0009450">
    <property type="term" value="P:gamma-aminobutyric acid catabolic process"/>
    <property type="evidence" value="ECO:0007669"/>
    <property type="project" value="TreeGrafter"/>
</dbReference>
<evidence type="ECO:0000256" key="3">
    <source>
        <dbReference type="PROSITE-ProRule" id="PRU10007"/>
    </source>
</evidence>
<dbReference type="CDD" id="cd07103">
    <property type="entry name" value="ALDH_F5_SSADH_GabD"/>
    <property type="match status" value="1"/>
</dbReference>
<dbReference type="FunFam" id="3.40.605.10:FF:000005">
    <property type="entry name" value="Succinate-semialdehyde dehydrogenase I"/>
    <property type="match status" value="1"/>
</dbReference>
<dbReference type="PANTHER" id="PTHR43353:SF5">
    <property type="entry name" value="SUCCINATE-SEMIALDEHYDE DEHYDROGENASE, MITOCHONDRIAL"/>
    <property type="match status" value="1"/>
</dbReference>
<dbReference type="InterPro" id="IPR016163">
    <property type="entry name" value="Ald_DH_C"/>
</dbReference>
<dbReference type="PROSITE" id="PS00070">
    <property type="entry name" value="ALDEHYDE_DEHYDR_CYS"/>
    <property type="match status" value="1"/>
</dbReference>
<dbReference type="AlphaFoldDB" id="A0A094IWK9"/>
<keyword evidence="2 4" id="KW-0560">Oxidoreductase</keyword>
<keyword evidence="7" id="KW-1185">Reference proteome</keyword>
<evidence type="ECO:0000256" key="2">
    <source>
        <dbReference type="ARBA" id="ARBA00023002"/>
    </source>
</evidence>
<dbReference type="STRING" id="435908.IDSA_10640"/>
<protein>
    <submittedName>
        <fullName evidence="6">Succinate-semialdehyde dehydrogenase</fullName>
        <ecNumber evidence="6">1.2.1.16</ecNumber>
    </submittedName>
</protein>
<dbReference type="eggNOG" id="COG1012">
    <property type="taxonomic scope" value="Bacteria"/>
</dbReference>
<reference evidence="6 7" key="1">
    <citation type="submission" date="2014-06" db="EMBL/GenBank/DDBJ databases">
        <title>The draft genome sequence of Idiomarina salinarum ISL-52.</title>
        <authorList>
            <person name="Du J."/>
            <person name="Shao Z."/>
        </authorList>
    </citation>
    <scope>NUCLEOTIDE SEQUENCE [LARGE SCALE GENOMIC DNA]</scope>
    <source>
        <strain evidence="6 7">ISL-52</strain>
    </source>
</reference>
<dbReference type="SUPFAM" id="SSF53720">
    <property type="entry name" value="ALDH-like"/>
    <property type="match status" value="1"/>
</dbReference>
<sequence length="485" mass="52238">MSAHSMKSLTKTNAFIDGHWVPADQRFEVTNPATGEVIAEVADADTVLAERAVEAAYNALEGWRTKPAKYRADLLRKWYNAMLENKQALAEIMSAEQGKPIAEAAGEIEYGASFVDWFAGEAERTYGDVLPVTDSDKRSWIIKQPVGVCSAITPWNFPNAMITRKVAPALAAGCTIVVKPPQLTPLSALAIAQLANEVGIPDGVLNIVPTTDSKGVGEVLTTHPRIRKFSFTGSTAVGKQLMKQCADSIKKLSLELGGNAPFIVFDDADLDVAVEQLLTAKFRNAGQTCIAANRILVQEAVQDEFLDKLKTAISKLKVARGNADEVDYGPLIDQDAIDKVKRLQQSALDDGAEILCGGKVLDEIGPLFYAPTLIKGVTPEMDISKEEIFGPVVAVQSFSDEAEGIRHANDTPYGLAGYFCATDMKRIYRVSELLECGMLGVNAGAISHAYNSFGGVKQSGIGREGSRYGLAEYQETKTITLGDLG</sequence>
<dbReference type="GO" id="GO:0004777">
    <property type="term" value="F:succinate-semialdehyde dehydrogenase (NAD+) activity"/>
    <property type="evidence" value="ECO:0007669"/>
    <property type="project" value="TreeGrafter"/>
</dbReference>
<dbReference type="InterPro" id="IPR050740">
    <property type="entry name" value="Aldehyde_DH_Superfamily"/>
</dbReference>
<dbReference type="EC" id="1.2.1.16" evidence="6"/>
<feature type="domain" description="Aldehyde dehydrogenase" evidence="5">
    <location>
        <begin position="20"/>
        <end position="479"/>
    </location>
</feature>
<dbReference type="Gene3D" id="3.40.309.10">
    <property type="entry name" value="Aldehyde Dehydrogenase, Chain A, domain 2"/>
    <property type="match status" value="1"/>
</dbReference>
<name>A0A094IWK9_9GAMM</name>
<dbReference type="Gene3D" id="3.40.605.10">
    <property type="entry name" value="Aldehyde Dehydrogenase, Chain A, domain 1"/>
    <property type="match status" value="1"/>
</dbReference>
<dbReference type="InterPro" id="IPR015590">
    <property type="entry name" value="Aldehyde_DH_dom"/>
</dbReference>
<dbReference type="InterPro" id="IPR016161">
    <property type="entry name" value="Ald_DH/histidinol_DH"/>
</dbReference>
<accession>A0A094IWK9</accession>
<dbReference type="InterPro" id="IPR016162">
    <property type="entry name" value="Ald_DH_N"/>
</dbReference>
<dbReference type="PROSITE" id="PS00687">
    <property type="entry name" value="ALDEHYDE_DEHYDR_GLU"/>
    <property type="match status" value="1"/>
</dbReference>
<evidence type="ECO:0000313" key="7">
    <source>
        <dbReference type="Proteomes" id="UP000054363"/>
    </source>
</evidence>
<comment type="caution">
    <text evidence="6">The sequence shown here is derived from an EMBL/GenBank/DDBJ whole genome shotgun (WGS) entry which is preliminary data.</text>
</comment>
<dbReference type="InterPro" id="IPR016160">
    <property type="entry name" value="Ald_DH_CS_CYS"/>
</dbReference>
<dbReference type="Pfam" id="PF00171">
    <property type="entry name" value="Aldedh"/>
    <property type="match status" value="1"/>
</dbReference>
<dbReference type="RefSeq" id="WP_034776547.1">
    <property type="nucleotide sequence ID" value="NZ_JPER01000006.1"/>
</dbReference>
<evidence type="ECO:0000313" key="6">
    <source>
        <dbReference type="EMBL" id="KFZ30209.1"/>
    </source>
</evidence>
<evidence type="ECO:0000256" key="1">
    <source>
        <dbReference type="ARBA" id="ARBA00009986"/>
    </source>
</evidence>
<dbReference type="PANTHER" id="PTHR43353">
    <property type="entry name" value="SUCCINATE-SEMIALDEHYDE DEHYDROGENASE, MITOCHONDRIAL"/>
    <property type="match status" value="1"/>
</dbReference>
<evidence type="ECO:0000259" key="5">
    <source>
        <dbReference type="Pfam" id="PF00171"/>
    </source>
</evidence>
<dbReference type="InterPro" id="IPR029510">
    <property type="entry name" value="Ald_DH_CS_GLU"/>
</dbReference>
<dbReference type="EMBL" id="JPER01000006">
    <property type="protein sequence ID" value="KFZ30209.1"/>
    <property type="molecule type" value="Genomic_DNA"/>
</dbReference>
<comment type="similarity">
    <text evidence="1 4">Belongs to the aldehyde dehydrogenase family.</text>
</comment>
<proteinExistence type="inferred from homology"/>
<gene>
    <name evidence="6" type="primary">gabD</name>
    <name evidence="6" type="ORF">IDSA_10640</name>
</gene>
<dbReference type="FunFam" id="3.40.309.10:FF:000004">
    <property type="entry name" value="Succinate-semialdehyde dehydrogenase I"/>
    <property type="match status" value="1"/>
</dbReference>
<feature type="active site" evidence="3">
    <location>
        <position position="255"/>
    </location>
</feature>
<dbReference type="Proteomes" id="UP000054363">
    <property type="component" value="Unassembled WGS sequence"/>
</dbReference>